<reference evidence="9" key="3">
    <citation type="submission" date="2023-11" db="EMBL/GenBank/DDBJ databases">
        <authorList>
            <person name="Beijen E."/>
            <person name="Ohm R.A."/>
        </authorList>
    </citation>
    <scope>NUCLEOTIDE SEQUENCE</scope>
    <source>
        <strain evidence="9">CBS 150709</strain>
    </source>
</reference>
<dbReference type="PROSITE" id="PS01047">
    <property type="entry name" value="HMA_1"/>
    <property type="match status" value="1"/>
</dbReference>
<comment type="similarity">
    <text evidence="7">Belongs to the ATX1 family.</text>
</comment>
<dbReference type="Pfam" id="PF00403">
    <property type="entry name" value="HMA"/>
    <property type="match status" value="1"/>
</dbReference>
<evidence type="ECO:0000256" key="6">
    <source>
        <dbReference type="ARBA" id="ARBA00023186"/>
    </source>
</evidence>
<evidence type="ECO:0000256" key="1">
    <source>
        <dbReference type="ARBA" id="ARBA00022448"/>
    </source>
</evidence>
<dbReference type="GO" id="GO:0016531">
    <property type="term" value="F:copper chaperone activity"/>
    <property type="evidence" value="ECO:0007669"/>
    <property type="project" value="TreeGrafter"/>
</dbReference>
<evidence type="ECO:0000256" key="2">
    <source>
        <dbReference type="ARBA" id="ARBA00022723"/>
    </source>
</evidence>
<proteinExistence type="inferred from homology"/>
<gene>
    <name evidence="10" type="ORF">PCL_03110</name>
    <name evidence="9" type="ORF">Purlil1_550</name>
</gene>
<dbReference type="GO" id="GO:0006825">
    <property type="term" value="P:copper ion transport"/>
    <property type="evidence" value="ECO:0007669"/>
    <property type="project" value="UniProtKB-KW"/>
</dbReference>
<keyword evidence="5" id="KW-0406">Ion transport</keyword>
<dbReference type="PANTHER" id="PTHR46365:SF1">
    <property type="entry name" value="COPPER TRANSPORT PROTEIN ATOX1"/>
    <property type="match status" value="1"/>
</dbReference>
<evidence type="ECO:0000259" key="8">
    <source>
        <dbReference type="PROSITE" id="PS50846"/>
    </source>
</evidence>
<dbReference type="InterPro" id="IPR051881">
    <property type="entry name" value="Copper_transport_ATOX1-like"/>
</dbReference>
<keyword evidence="6" id="KW-0143">Chaperone</keyword>
<dbReference type="SUPFAM" id="SSF55008">
    <property type="entry name" value="HMA, heavy metal-associated domain"/>
    <property type="match status" value="1"/>
</dbReference>
<dbReference type="EMBL" id="LCWV01000019">
    <property type="protein sequence ID" value="PWI67342.1"/>
    <property type="molecule type" value="Genomic_DNA"/>
</dbReference>
<dbReference type="AlphaFoldDB" id="A0A2U3DYL8"/>
<name>A0A2U3DYL8_PURLI</name>
<dbReference type="Proteomes" id="UP001287286">
    <property type="component" value="Unassembled WGS sequence"/>
</dbReference>
<dbReference type="GO" id="GO:0046872">
    <property type="term" value="F:metal ion binding"/>
    <property type="evidence" value="ECO:0007669"/>
    <property type="project" value="UniProtKB-KW"/>
</dbReference>
<evidence type="ECO:0000256" key="7">
    <source>
        <dbReference type="ARBA" id="ARBA00038171"/>
    </source>
</evidence>
<evidence type="ECO:0000313" key="9">
    <source>
        <dbReference type="EMBL" id="KAK4094854.1"/>
    </source>
</evidence>
<feature type="domain" description="HMA" evidence="8">
    <location>
        <begin position="74"/>
        <end position="137"/>
    </location>
</feature>
<dbReference type="CDD" id="cd00371">
    <property type="entry name" value="HMA"/>
    <property type="match status" value="1"/>
</dbReference>
<evidence type="ECO:0000256" key="5">
    <source>
        <dbReference type="ARBA" id="ARBA00023065"/>
    </source>
</evidence>
<dbReference type="PROSITE" id="PS50846">
    <property type="entry name" value="HMA_2"/>
    <property type="match status" value="1"/>
</dbReference>
<keyword evidence="2" id="KW-0479">Metal-binding</keyword>
<evidence type="ECO:0000256" key="3">
    <source>
        <dbReference type="ARBA" id="ARBA00022796"/>
    </source>
</evidence>
<evidence type="ECO:0000313" key="10">
    <source>
        <dbReference type="EMBL" id="PWI67342.1"/>
    </source>
</evidence>
<evidence type="ECO:0000313" key="11">
    <source>
        <dbReference type="Proteomes" id="UP000245956"/>
    </source>
</evidence>
<accession>A0A2U3DYL8</accession>
<dbReference type="Proteomes" id="UP000245956">
    <property type="component" value="Unassembled WGS sequence"/>
</dbReference>
<organism evidence="10 11">
    <name type="scientific">Purpureocillium lilacinum</name>
    <name type="common">Paecilomyces lilacinus</name>
    <dbReference type="NCBI Taxonomy" id="33203"/>
    <lineage>
        <taxon>Eukaryota</taxon>
        <taxon>Fungi</taxon>
        <taxon>Dikarya</taxon>
        <taxon>Ascomycota</taxon>
        <taxon>Pezizomycotina</taxon>
        <taxon>Sordariomycetes</taxon>
        <taxon>Hypocreomycetidae</taxon>
        <taxon>Hypocreales</taxon>
        <taxon>Ophiocordycipitaceae</taxon>
        <taxon>Purpureocillium</taxon>
    </lineage>
</organism>
<keyword evidence="4" id="KW-0186">Copper</keyword>
<dbReference type="InterPro" id="IPR006121">
    <property type="entry name" value="HMA_dom"/>
</dbReference>
<dbReference type="Gene3D" id="3.30.70.100">
    <property type="match status" value="1"/>
</dbReference>
<dbReference type="InterPro" id="IPR036163">
    <property type="entry name" value="HMA_dom_sf"/>
</dbReference>
<keyword evidence="12" id="KW-1185">Reference proteome</keyword>
<comment type="caution">
    <text evidence="10">The sequence shown here is derived from an EMBL/GenBank/DDBJ whole genome shotgun (WGS) entry which is preliminary data.</text>
</comment>
<dbReference type="FunFam" id="3.30.70.100:FF:000008">
    <property type="entry name" value="Copper transport protein ATOX1"/>
    <property type="match status" value="1"/>
</dbReference>
<keyword evidence="3" id="KW-0187">Copper transport</keyword>
<dbReference type="PANTHER" id="PTHR46365">
    <property type="entry name" value="COPPER TRANSPORT PROTEIN ATOX1"/>
    <property type="match status" value="1"/>
</dbReference>
<dbReference type="GO" id="GO:0005829">
    <property type="term" value="C:cytosol"/>
    <property type="evidence" value="ECO:0007669"/>
    <property type="project" value="TreeGrafter"/>
</dbReference>
<protein>
    <recommendedName>
        <fullName evidence="8">HMA domain-containing protein</fullName>
    </recommendedName>
</protein>
<reference evidence="9 12" key="4">
    <citation type="journal article" date="2024" name="Microbiol. Resour. Announc.">
        <title>Genome annotations for the ascomycete fungi Trichoderma harzianum, Trichoderma aggressivum, and Purpureocillium lilacinum.</title>
        <authorList>
            <person name="Beijen E.P.W."/>
            <person name="Ohm R.A."/>
        </authorList>
    </citation>
    <scope>NUCLEOTIDE SEQUENCE [LARGE SCALE GENOMIC DNA]</scope>
    <source>
        <strain evidence="9 12">CBS 150709</strain>
    </source>
</reference>
<keyword evidence="1" id="KW-0813">Transport</keyword>
<evidence type="ECO:0000256" key="4">
    <source>
        <dbReference type="ARBA" id="ARBA00023008"/>
    </source>
</evidence>
<dbReference type="EMBL" id="JAWRVI010000002">
    <property type="protein sequence ID" value="KAK4094854.1"/>
    <property type="molecule type" value="Genomic_DNA"/>
</dbReference>
<reference evidence="10" key="1">
    <citation type="submission" date="2015-05" db="EMBL/GenBank/DDBJ databases">
        <authorList>
            <person name="Wang D.B."/>
            <person name="Wang M."/>
        </authorList>
    </citation>
    <scope>NUCLEOTIDE SEQUENCE</scope>
    <source>
        <strain evidence="10">36-1</strain>
    </source>
</reference>
<sequence>MGGGGHDLSMFHTVISAPGCVLAGAAAAAACLPLWGGARATCAAVEPFAFAPIACHSSRRSKQSTHPTPTMAEVHTYEFNVSMSCGGCSGAIDRVLKKLDGVESYEVSLENQSAKVVTGLPYETVLEKIAKTGKKINSAKADGVDKPVAVPAAA</sequence>
<evidence type="ECO:0000313" key="12">
    <source>
        <dbReference type="Proteomes" id="UP001287286"/>
    </source>
</evidence>
<dbReference type="InterPro" id="IPR017969">
    <property type="entry name" value="Heavy-metal-associated_CS"/>
</dbReference>
<reference evidence="10 11" key="2">
    <citation type="journal article" date="2016" name="Front. Microbiol.">
        <title>Genome and transcriptome sequences reveal the specific parasitism of the nematophagous Purpureocillium lilacinum 36-1.</title>
        <authorList>
            <person name="Xie J."/>
            <person name="Li S."/>
            <person name="Mo C."/>
            <person name="Xiao X."/>
            <person name="Peng D."/>
            <person name="Wang G."/>
            <person name="Xiao Y."/>
        </authorList>
    </citation>
    <scope>NUCLEOTIDE SEQUENCE [LARGE SCALE GENOMIC DNA]</scope>
    <source>
        <strain evidence="10 11">36-1</strain>
    </source>
</reference>